<evidence type="ECO:0000256" key="1">
    <source>
        <dbReference type="ARBA" id="ARBA00023242"/>
    </source>
</evidence>
<name>A0A6A5WVQ8_9PLEO</name>
<evidence type="ECO:0000256" key="2">
    <source>
        <dbReference type="SAM" id="MobiDB-lite"/>
    </source>
</evidence>
<proteinExistence type="predicted"/>
<dbReference type="Proteomes" id="UP000799779">
    <property type="component" value="Unassembled WGS sequence"/>
</dbReference>
<gene>
    <name evidence="3" type="ORF">P154DRAFT_572267</name>
</gene>
<keyword evidence="4" id="KW-1185">Reference proteome</keyword>
<feature type="compositionally biased region" description="Polar residues" evidence="2">
    <location>
        <begin position="111"/>
        <end position="120"/>
    </location>
</feature>
<feature type="region of interest" description="Disordered" evidence="2">
    <location>
        <begin position="17"/>
        <end position="39"/>
    </location>
</feature>
<dbReference type="InterPro" id="IPR050987">
    <property type="entry name" value="AtrR-like"/>
</dbReference>
<feature type="region of interest" description="Disordered" evidence="2">
    <location>
        <begin position="111"/>
        <end position="174"/>
    </location>
</feature>
<protein>
    <recommendedName>
        <fullName evidence="5">Zn(2)-C6 fungal-type domain-containing protein</fullName>
    </recommendedName>
</protein>
<dbReference type="AlphaFoldDB" id="A0A6A5WVQ8"/>
<feature type="region of interest" description="Disordered" evidence="2">
    <location>
        <begin position="232"/>
        <end position="292"/>
    </location>
</feature>
<reference evidence="3" key="1">
    <citation type="journal article" date="2020" name="Stud. Mycol.">
        <title>101 Dothideomycetes genomes: a test case for predicting lifestyles and emergence of pathogens.</title>
        <authorList>
            <person name="Haridas S."/>
            <person name="Albert R."/>
            <person name="Binder M."/>
            <person name="Bloem J."/>
            <person name="Labutti K."/>
            <person name="Salamov A."/>
            <person name="Andreopoulos B."/>
            <person name="Baker S."/>
            <person name="Barry K."/>
            <person name="Bills G."/>
            <person name="Bluhm B."/>
            <person name="Cannon C."/>
            <person name="Castanera R."/>
            <person name="Culley D."/>
            <person name="Daum C."/>
            <person name="Ezra D."/>
            <person name="Gonzalez J."/>
            <person name="Henrissat B."/>
            <person name="Kuo A."/>
            <person name="Liang C."/>
            <person name="Lipzen A."/>
            <person name="Lutzoni F."/>
            <person name="Magnuson J."/>
            <person name="Mondo S."/>
            <person name="Nolan M."/>
            <person name="Ohm R."/>
            <person name="Pangilinan J."/>
            <person name="Park H.-J."/>
            <person name="Ramirez L."/>
            <person name="Alfaro M."/>
            <person name="Sun H."/>
            <person name="Tritt A."/>
            <person name="Yoshinaga Y."/>
            <person name="Zwiers L.-H."/>
            <person name="Turgeon B."/>
            <person name="Goodwin S."/>
            <person name="Spatafora J."/>
            <person name="Crous P."/>
            <person name="Grigoriev I."/>
        </authorList>
    </citation>
    <scope>NUCLEOTIDE SEQUENCE</scope>
    <source>
        <strain evidence="3">CBS 123094</strain>
    </source>
</reference>
<sequence length="951" mass="104899">MNFVDVQPASFLDYAWTSPSPAPVDGTKPSRTSRKQNRSCDQCRRGKRACNAEILEDTLLDANHATGDSPTVFHYSDVFGPLAPCSNCSKSSKSKTKKECTFDWLRAQRMSQAAPQSKSEATAKRRRKSGPLIVPSKACKGEPQEGKADLKLQSPKLLSNKTTSNTSCSPPPDQSSWYDLLQSGCFEEMPSINASLPAFTSSRERNEEVDANMDCDLRSQYQTQVVEDVDEYRSNHDSGHGTSIDAYSQEDESIRLPASKLPADETRSKTRDAPLDLARKRRRQSSSSMSPASVMVTSSLVLPNGILSSTNNSLLAEGLLKLYHDSFENALSCWLTETTCPYSKSVDVSLPDDMGPDWNRTYHRVFRLDQVASGIRGRKLTFIENKTVEKAVNLSILAFALQWVQESEQCASKYPFRSGETANLGIFTADHVLNGSKTYSGLDRSLVKTVWYEARLALQEAAGIESFRLALAQIVFSLAERPMDHGEDSTGERAGRLISGSESSTSLANSASGEQILGANISDDAEVEECGEMLSRLEIAIESDGPPVHLEQGLRLLHSLRSRLALSGTVSRSARANGVLNKTQFANIQSQLDSSDQATMDLLFWLGVMFDTMSSAILKRPLVVSEEDSDIYSNAVTNMTNPEGPRSQLIEVEKPAEGADGLWDSYLFTRQHTRLQSTPVRWPCSFTQASSLLCDAAPVKVLLFRKVTRIQTLLSRNASAAKLQKAINTSIEVMDHWKKVYAPFVRDCVGDRGDLPPRIRSWCLCVAGHWHLAVLLLADLVEIVGALGKGTQAFCSKSLVAQLREEGCRMLSDVARSACPRDDASAETPETFHFPTEQGTLLKQPWTAVLIRAFAKAGVILLESDSSLTSDLAPTTCREDTFRRADDCVRALWYLGRRSNMALAAAKILGDALKHRKKRVVERVDDISSFLDDEMWDGLEELDSAFQVDCV</sequence>
<dbReference type="OrthoDB" id="5958943at2759"/>
<accession>A0A6A5WVQ8</accession>
<dbReference type="Gene3D" id="4.10.240.10">
    <property type="entry name" value="Zn(2)-C6 fungal-type DNA-binding domain"/>
    <property type="match status" value="1"/>
</dbReference>
<dbReference type="GO" id="GO:0008270">
    <property type="term" value="F:zinc ion binding"/>
    <property type="evidence" value="ECO:0007669"/>
    <property type="project" value="InterPro"/>
</dbReference>
<feature type="region of interest" description="Disordered" evidence="2">
    <location>
        <begin position="484"/>
        <end position="510"/>
    </location>
</feature>
<dbReference type="InterPro" id="IPR036864">
    <property type="entry name" value="Zn2-C6_fun-type_DNA-bd_sf"/>
</dbReference>
<organism evidence="3 4">
    <name type="scientific">Amniculicola lignicola CBS 123094</name>
    <dbReference type="NCBI Taxonomy" id="1392246"/>
    <lineage>
        <taxon>Eukaryota</taxon>
        <taxon>Fungi</taxon>
        <taxon>Dikarya</taxon>
        <taxon>Ascomycota</taxon>
        <taxon>Pezizomycotina</taxon>
        <taxon>Dothideomycetes</taxon>
        <taxon>Pleosporomycetidae</taxon>
        <taxon>Pleosporales</taxon>
        <taxon>Amniculicolaceae</taxon>
        <taxon>Amniculicola</taxon>
    </lineage>
</organism>
<feature type="compositionally biased region" description="Low complexity" evidence="2">
    <location>
        <begin position="499"/>
        <end position="510"/>
    </location>
</feature>
<dbReference type="EMBL" id="ML977568">
    <property type="protein sequence ID" value="KAF2004231.1"/>
    <property type="molecule type" value="Genomic_DNA"/>
</dbReference>
<evidence type="ECO:0008006" key="5">
    <source>
        <dbReference type="Google" id="ProtNLM"/>
    </source>
</evidence>
<feature type="compositionally biased region" description="Basic and acidic residues" evidence="2">
    <location>
        <begin position="484"/>
        <end position="495"/>
    </location>
</feature>
<keyword evidence="1" id="KW-0539">Nucleus</keyword>
<feature type="compositionally biased region" description="Basic and acidic residues" evidence="2">
    <location>
        <begin position="139"/>
        <end position="150"/>
    </location>
</feature>
<evidence type="ECO:0000313" key="3">
    <source>
        <dbReference type="EMBL" id="KAF2004231.1"/>
    </source>
</evidence>
<evidence type="ECO:0000313" key="4">
    <source>
        <dbReference type="Proteomes" id="UP000799779"/>
    </source>
</evidence>
<dbReference type="PANTHER" id="PTHR46910">
    <property type="entry name" value="TRANSCRIPTION FACTOR PDR1"/>
    <property type="match status" value="1"/>
</dbReference>
<feature type="compositionally biased region" description="Basic and acidic residues" evidence="2">
    <location>
        <begin position="262"/>
        <end position="278"/>
    </location>
</feature>
<dbReference type="PANTHER" id="PTHR46910:SF11">
    <property type="entry name" value="ZN(2)-C6 FUNGAL-TYPE DOMAIN-CONTAINING PROTEIN"/>
    <property type="match status" value="1"/>
</dbReference>
<feature type="compositionally biased region" description="Polar residues" evidence="2">
    <location>
        <begin position="156"/>
        <end position="168"/>
    </location>
</feature>
<dbReference type="GO" id="GO:0000981">
    <property type="term" value="F:DNA-binding transcription factor activity, RNA polymerase II-specific"/>
    <property type="evidence" value="ECO:0007669"/>
    <property type="project" value="InterPro"/>
</dbReference>